<organism evidence="2 3">
    <name type="scientific">Periconia macrospinosa</name>
    <dbReference type="NCBI Taxonomy" id="97972"/>
    <lineage>
        <taxon>Eukaryota</taxon>
        <taxon>Fungi</taxon>
        <taxon>Dikarya</taxon>
        <taxon>Ascomycota</taxon>
        <taxon>Pezizomycotina</taxon>
        <taxon>Dothideomycetes</taxon>
        <taxon>Pleosporomycetidae</taxon>
        <taxon>Pleosporales</taxon>
        <taxon>Massarineae</taxon>
        <taxon>Periconiaceae</taxon>
        <taxon>Periconia</taxon>
    </lineage>
</organism>
<gene>
    <name evidence="2" type="ORF">DM02DRAFT_658397</name>
</gene>
<sequence length="105" mass="11670">MSTESTYVYIPNLVGRQMLRIPVVALDDEAEVEQVQVPDTPSALILDTNAVKSASKCIRRDDSPSVGEQSEHDCTIVNKKGCQTEDEVRKDESSRDETIHHPTSK</sequence>
<dbReference type="OrthoDB" id="3790619at2759"/>
<feature type="compositionally biased region" description="Basic and acidic residues" evidence="1">
    <location>
        <begin position="82"/>
        <end position="105"/>
    </location>
</feature>
<evidence type="ECO:0000313" key="2">
    <source>
        <dbReference type="EMBL" id="PVH97322.1"/>
    </source>
</evidence>
<dbReference type="AlphaFoldDB" id="A0A2V1DGQ7"/>
<name>A0A2V1DGQ7_9PLEO</name>
<protein>
    <submittedName>
        <fullName evidence="2">Uncharacterized protein</fullName>
    </submittedName>
</protein>
<keyword evidence="3" id="KW-1185">Reference proteome</keyword>
<accession>A0A2V1DGQ7</accession>
<dbReference type="Proteomes" id="UP000244855">
    <property type="component" value="Unassembled WGS sequence"/>
</dbReference>
<evidence type="ECO:0000256" key="1">
    <source>
        <dbReference type="SAM" id="MobiDB-lite"/>
    </source>
</evidence>
<dbReference type="EMBL" id="KZ805439">
    <property type="protein sequence ID" value="PVH97322.1"/>
    <property type="molecule type" value="Genomic_DNA"/>
</dbReference>
<proteinExistence type="predicted"/>
<reference evidence="2 3" key="1">
    <citation type="journal article" date="2018" name="Sci. Rep.">
        <title>Comparative genomics provides insights into the lifestyle and reveals functional heterogeneity of dark septate endophytic fungi.</title>
        <authorList>
            <person name="Knapp D.G."/>
            <person name="Nemeth J.B."/>
            <person name="Barry K."/>
            <person name="Hainaut M."/>
            <person name="Henrissat B."/>
            <person name="Johnson J."/>
            <person name="Kuo A."/>
            <person name="Lim J.H.P."/>
            <person name="Lipzen A."/>
            <person name="Nolan M."/>
            <person name="Ohm R.A."/>
            <person name="Tamas L."/>
            <person name="Grigoriev I.V."/>
            <person name="Spatafora J.W."/>
            <person name="Nagy L.G."/>
            <person name="Kovacs G.M."/>
        </authorList>
    </citation>
    <scope>NUCLEOTIDE SEQUENCE [LARGE SCALE GENOMIC DNA]</scope>
    <source>
        <strain evidence="2 3">DSE2036</strain>
    </source>
</reference>
<feature type="region of interest" description="Disordered" evidence="1">
    <location>
        <begin position="77"/>
        <end position="105"/>
    </location>
</feature>
<evidence type="ECO:0000313" key="3">
    <source>
        <dbReference type="Proteomes" id="UP000244855"/>
    </source>
</evidence>